<dbReference type="RefSeq" id="WP_345733379.1">
    <property type="nucleotide sequence ID" value="NZ_BAAAYN010000067.1"/>
</dbReference>
<keyword evidence="3" id="KW-1185">Reference proteome</keyword>
<dbReference type="InterPro" id="IPR037523">
    <property type="entry name" value="VOC_core"/>
</dbReference>
<feature type="domain" description="VOC" evidence="1">
    <location>
        <begin position="3"/>
        <end position="120"/>
    </location>
</feature>
<dbReference type="SUPFAM" id="SSF54593">
    <property type="entry name" value="Glyoxalase/Bleomycin resistance protein/Dihydroxybiphenyl dioxygenase"/>
    <property type="match status" value="1"/>
</dbReference>
<dbReference type="PROSITE" id="PS51819">
    <property type="entry name" value="VOC"/>
    <property type="match status" value="1"/>
</dbReference>
<dbReference type="InterPro" id="IPR004360">
    <property type="entry name" value="Glyas_Fos-R_dOase_dom"/>
</dbReference>
<evidence type="ECO:0000313" key="2">
    <source>
        <dbReference type="EMBL" id="GAA3397560.1"/>
    </source>
</evidence>
<protein>
    <submittedName>
        <fullName evidence="2">VOC family protein</fullName>
    </submittedName>
</protein>
<dbReference type="Gene3D" id="3.10.180.10">
    <property type="entry name" value="2,3-Dihydroxybiphenyl 1,2-Dioxygenase, domain 1"/>
    <property type="match status" value="1"/>
</dbReference>
<dbReference type="PANTHER" id="PTHR33993">
    <property type="entry name" value="GLYOXALASE-RELATED"/>
    <property type="match status" value="1"/>
</dbReference>
<name>A0ABP6TCN3_9ACTN</name>
<reference evidence="3" key="1">
    <citation type="journal article" date="2019" name="Int. J. Syst. Evol. Microbiol.">
        <title>The Global Catalogue of Microorganisms (GCM) 10K type strain sequencing project: providing services to taxonomists for standard genome sequencing and annotation.</title>
        <authorList>
            <consortium name="The Broad Institute Genomics Platform"/>
            <consortium name="The Broad Institute Genome Sequencing Center for Infectious Disease"/>
            <person name="Wu L."/>
            <person name="Ma J."/>
        </authorList>
    </citation>
    <scope>NUCLEOTIDE SEQUENCE [LARGE SCALE GENOMIC DNA]</scope>
    <source>
        <strain evidence="3">JCM 9458</strain>
    </source>
</reference>
<dbReference type="InterPro" id="IPR052164">
    <property type="entry name" value="Anthracycline_SecMetBiosynth"/>
</dbReference>
<dbReference type="Pfam" id="PF00903">
    <property type="entry name" value="Glyoxalase"/>
    <property type="match status" value="1"/>
</dbReference>
<sequence length="125" mass="13007">MPTLSHLAINADDTAASRAFYRATFGWRFTAWGPPGFYRIPADDPTGPGVTTALQQRRDLLDGPTTGFECTIAVDDLAAVADAARAAGGRTLSEPTTIAGVGHLLWLADPSGNVVGAMNYDDAAG</sequence>
<accession>A0ABP6TCN3</accession>
<dbReference type="EMBL" id="BAAAYN010000067">
    <property type="protein sequence ID" value="GAA3397560.1"/>
    <property type="molecule type" value="Genomic_DNA"/>
</dbReference>
<comment type="caution">
    <text evidence="2">The sequence shown here is derived from an EMBL/GenBank/DDBJ whole genome shotgun (WGS) entry which is preliminary data.</text>
</comment>
<evidence type="ECO:0000313" key="3">
    <source>
        <dbReference type="Proteomes" id="UP001501676"/>
    </source>
</evidence>
<dbReference type="Proteomes" id="UP001501676">
    <property type="component" value="Unassembled WGS sequence"/>
</dbReference>
<organism evidence="2 3">
    <name type="scientific">Cryptosporangium minutisporangium</name>
    <dbReference type="NCBI Taxonomy" id="113569"/>
    <lineage>
        <taxon>Bacteria</taxon>
        <taxon>Bacillati</taxon>
        <taxon>Actinomycetota</taxon>
        <taxon>Actinomycetes</taxon>
        <taxon>Cryptosporangiales</taxon>
        <taxon>Cryptosporangiaceae</taxon>
        <taxon>Cryptosporangium</taxon>
    </lineage>
</organism>
<proteinExistence type="predicted"/>
<evidence type="ECO:0000259" key="1">
    <source>
        <dbReference type="PROSITE" id="PS51819"/>
    </source>
</evidence>
<gene>
    <name evidence="2" type="ORF">GCM10020369_78200</name>
</gene>
<dbReference type="InterPro" id="IPR029068">
    <property type="entry name" value="Glyas_Bleomycin-R_OHBP_Dase"/>
</dbReference>